<dbReference type="InterPro" id="IPR036225">
    <property type="entry name" value="SRP/SRP_N"/>
</dbReference>
<dbReference type="InterPro" id="IPR004390">
    <property type="entry name" value="SR_rcpt_FtsY"/>
</dbReference>
<keyword evidence="5" id="KW-0547">Nucleotide-binding</keyword>
<sequence length="307" mass="33774">MLCYRVILSILEKNMAKRSFSEGLKKLFGIHSQLDDSFFESVTDTLVEGDIGAQFAFEIEDLLRAECKKRKVEEQEQVLQILYDILLPFLPVASFTPEKDKTSVYLLLGVNGVGKTTTAAKLAQYFKPRFESPIILAAADTFRAAAIEQLEYHGKQLDVRVIAHQYGGDPGAVIFDAAQAVRAQGGGLVIADTAGRLHNKEDLVRELQKINRIAESKTDEGCYKKILVLDVTAGQSGFRQAEVFHEAVGVDAVILTKYDSTAKGGIALSVGRQLNLPVIFTGTGEKYGDFAPFNADTYLREFIGMPV</sequence>
<dbReference type="SUPFAM" id="SSF52540">
    <property type="entry name" value="P-loop containing nucleoside triphosphate hydrolases"/>
    <property type="match status" value="1"/>
</dbReference>
<evidence type="ECO:0000256" key="6">
    <source>
        <dbReference type="ARBA" id="ARBA00022801"/>
    </source>
</evidence>
<dbReference type="Proteomes" id="UP000663454">
    <property type="component" value="Chromosome"/>
</dbReference>
<gene>
    <name evidence="12" type="primary">ftsY</name>
    <name evidence="12" type="ORF">DWB79_08675</name>
</gene>
<keyword evidence="8" id="KW-0472">Membrane</keyword>
<dbReference type="PANTHER" id="PTHR43134:SF1">
    <property type="entry name" value="SIGNAL RECOGNITION PARTICLE RECEPTOR SUBUNIT ALPHA"/>
    <property type="match status" value="1"/>
</dbReference>
<dbReference type="SMART" id="SM00963">
    <property type="entry name" value="SRP54_N"/>
    <property type="match status" value="1"/>
</dbReference>
<evidence type="ECO:0000256" key="10">
    <source>
        <dbReference type="ARBA" id="ARBA00048027"/>
    </source>
</evidence>
<dbReference type="NCBIfam" id="TIGR00064">
    <property type="entry name" value="ftsY"/>
    <property type="match status" value="1"/>
</dbReference>
<organism evidence="12 13">
    <name type="scientific">Treponema medium</name>
    <dbReference type="NCBI Taxonomy" id="58231"/>
    <lineage>
        <taxon>Bacteria</taxon>
        <taxon>Pseudomonadati</taxon>
        <taxon>Spirochaetota</taxon>
        <taxon>Spirochaetia</taxon>
        <taxon>Spirochaetales</taxon>
        <taxon>Treponemataceae</taxon>
        <taxon>Treponema</taxon>
    </lineage>
</organism>
<comment type="similarity">
    <text evidence="2">Belongs to the GTP-binding SRP family.</text>
</comment>
<dbReference type="Pfam" id="PF02881">
    <property type="entry name" value="SRP54_N"/>
    <property type="match status" value="1"/>
</dbReference>
<dbReference type="InterPro" id="IPR042101">
    <property type="entry name" value="SRP54_N_sf"/>
</dbReference>
<dbReference type="EMBL" id="CP031393">
    <property type="protein sequence ID" value="QSH97818.1"/>
    <property type="molecule type" value="Genomic_DNA"/>
</dbReference>
<feature type="domain" description="SRP54-type proteins GTP-binding" evidence="11">
    <location>
        <begin position="277"/>
        <end position="290"/>
    </location>
</feature>
<evidence type="ECO:0000313" key="12">
    <source>
        <dbReference type="EMBL" id="QSH97818.1"/>
    </source>
</evidence>
<dbReference type="InterPro" id="IPR027417">
    <property type="entry name" value="P-loop_NTPase"/>
</dbReference>
<dbReference type="Pfam" id="PF00448">
    <property type="entry name" value="SRP54"/>
    <property type="match status" value="1"/>
</dbReference>
<protein>
    <submittedName>
        <fullName evidence="12">Signal recognition particle-docking protein FtsY</fullName>
    </submittedName>
</protein>
<evidence type="ECO:0000256" key="8">
    <source>
        <dbReference type="ARBA" id="ARBA00023136"/>
    </source>
</evidence>
<dbReference type="Gene3D" id="1.20.120.140">
    <property type="entry name" value="Signal recognition particle SRP54, nucleotide-binding domain"/>
    <property type="match status" value="1"/>
</dbReference>
<keyword evidence="13" id="KW-1185">Reference proteome</keyword>
<keyword evidence="6" id="KW-0378">Hydrolase</keyword>
<dbReference type="SUPFAM" id="SSF47364">
    <property type="entry name" value="Domain of the SRP/SRP receptor G-proteins"/>
    <property type="match status" value="1"/>
</dbReference>
<proteinExistence type="inferred from homology"/>
<keyword evidence="4" id="KW-0963">Cytoplasm</keyword>
<comment type="subcellular location">
    <subcellularLocation>
        <location evidence="1">Cell membrane</location>
        <topology evidence="1">Peripheral membrane protein</topology>
        <orientation evidence="1">Cytoplasmic side</orientation>
    </subcellularLocation>
</comment>
<evidence type="ECO:0000256" key="4">
    <source>
        <dbReference type="ARBA" id="ARBA00022490"/>
    </source>
</evidence>
<dbReference type="InterPro" id="IPR000897">
    <property type="entry name" value="SRP54_GTPase_dom"/>
</dbReference>
<keyword evidence="7" id="KW-0342">GTP-binding</keyword>
<dbReference type="SMART" id="SM00382">
    <property type="entry name" value="AAA"/>
    <property type="match status" value="1"/>
</dbReference>
<evidence type="ECO:0000256" key="2">
    <source>
        <dbReference type="ARBA" id="ARBA00008531"/>
    </source>
</evidence>
<name>A0ABX7LXX1_TREMD</name>
<dbReference type="Gene3D" id="3.40.50.300">
    <property type="entry name" value="P-loop containing nucleotide triphosphate hydrolases"/>
    <property type="match status" value="1"/>
</dbReference>
<evidence type="ECO:0000256" key="1">
    <source>
        <dbReference type="ARBA" id="ARBA00004413"/>
    </source>
</evidence>
<reference evidence="12 13" key="1">
    <citation type="submission" date="2018-08" db="EMBL/GenBank/DDBJ databases">
        <authorList>
            <person name="Clegg S.R."/>
            <person name="Carter S.D."/>
            <person name="Radford A.D."/>
            <person name="Darby A."/>
            <person name="Hall N."/>
            <person name="Birtles R."/>
            <person name="Evans N.J."/>
        </authorList>
    </citation>
    <scope>NUCLEOTIDE SEQUENCE [LARGE SCALE GENOMIC DNA]</scope>
    <source>
        <strain evidence="12 13">ATCC 700293</strain>
    </source>
</reference>
<dbReference type="PROSITE" id="PS00300">
    <property type="entry name" value="SRP54"/>
    <property type="match status" value="1"/>
</dbReference>
<dbReference type="InterPro" id="IPR003593">
    <property type="entry name" value="AAA+_ATPase"/>
</dbReference>
<keyword evidence="3" id="KW-1003">Cell membrane</keyword>
<evidence type="ECO:0000259" key="11">
    <source>
        <dbReference type="PROSITE" id="PS00300"/>
    </source>
</evidence>
<evidence type="ECO:0000256" key="5">
    <source>
        <dbReference type="ARBA" id="ARBA00022741"/>
    </source>
</evidence>
<dbReference type="SMART" id="SM00962">
    <property type="entry name" value="SRP54"/>
    <property type="match status" value="1"/>
</dbReference>
<dbReference type="PANTHER" id="PTHR43134">
    <property type="entry name" value="SIGNAL RECOGNITION PARTICLE RECEPTOR SUBUNIT ALPHA"/>
    <property type="match status" value="1"/>
</dbReference>
<comment type="catalytic activity">
    <reaction evidence="10">
        <text>GTP + H2O = GDP + phosphate + H(+)</text>
        <dbReference type="Rhea" id="RHEA:19669"/>
        <dbReference type="ChEBI" id="CHEBI:15377"/>
        <dbReference type="ChEBI" id="CHEBI:15378"/>
        <dbReference type="ChEBI" id="CHEBI:37565"/>
        <dbReference type="ChEBI" id="CHEBI:43474"/>
        <dbReference type="ChEBI" id="CHEBI:58189"/>
        <dbReference type="EC" id="3.6.5.4"/>
    </reaction>
</comment>
<evidence type="ECO:0000313" key="13">
    <source>
        <dbReference type="Proteomes" id="UP000663454"/>
    </source>
</evidence>
<evidence type="ECO:0000256" key="9">
    <source>
        <dbReference type="ARBA" id="ARBA00023170"/>
    </source>
</evidence>
<accession>A0ABX7LXX1</accession>
<evidence type="ECO:0000256" key="7">
    <source>
        <dbReference type="ARBA" id="ARBA00023134"/>
    </source>
</evidence>
<evidence type="ECO:0000256" key="3">
    <source>
        <dbReference type="ARBA" id="ARBA00022475"/>
    </source>
</evidence>
<keyword evidence="9" id="KW-0675">Receptor</keyword>
<dbReference type="InterPro" id="IPR013822">
    <property type="entry name" value="Signal_recog_particl_SRP54_hlx"/>
</dbReference>